<organism evidence="3 4">
    <name type="scientific">Streptomyces bluensis</name>
    <dbReference type="NCBI Taxonomy" id="33897"/>
    <lineage>
        <taxon>Bacteria</taxon>
        <taxon>Bacillati</taxon>
        <taxon>Actinomycetota</taxon>
        <taxon>Actinomycetes</taxon>
        <taxon>Kitasatosporales</taxon>
        <taxon>Streptomycetaceae</taxon>
        <taxon>Streptomyces</taxon>
    </lineage>
</organism>
<sequence>MGRLTGGDPSLLRRINSAVVLHALRATDHATLTEITRVTGLSRPTVEGVVEGLVETGLVVERAAEEGAARRQGRPARRFRFRAEAGHLLGLDIGAHRVTALVADLDGRVLGTLSKDVDEKASADERLERLRATVAELLRRVGVSRGSLRAVGVGSPGVVEADGTVRLGTALPEWTGLKLGERLSRSFKCPVLVENDANAAAVAEHWKGAGTDTDDMVFVLAGLSPGAGSLIGGRLHRGYGGAAGEIGALHLLGRGARPEALLSTTDEPLHPLDEQAVADVFAHAREGDERARAAVDRFVDRLVHDVAALVLALDPEVVVIGGWAAGLDGVLDPLRGELARCCLRPPRVTLSKLGGAAVATGALRLALDHVEEELFAVESTVTARR</sequence>
<dbReference type="Proteomes" id="UP001602058">
    <property type="component" value="Unassembled WGS sequence"/>
</dbReference>
<proteinExistence type="inferred from homology"/>
<keyword evidence="4" id="KW-1185">Reference proteome</keyword>
<evidence type="ECO:0000256" key="1">
    <source>
        <dbReference type="ARBA" id="ARBA00006479"/>
    </source>
</evidence>
<comment type="caution">
    <text evidence="3">The sequence shown here is derived from an EMBL/GenBank/DDBJ whole genome shotgun (WGS) entry which is preliminary data.</text>
</comment>
<dbReference type="InterPro" id="IPR043129">
    <property type="entry name" value="ATPase_NBD"/>
</dbReference>
<evidence type="ECO:0000313" key="3">
    <source>
        <dbReference type="EMBL" id="MFF4520786.1"/>
    </source>
</evidence>
<evidence type="ECO:0000313" key="4">
    <source>
        <dbReference type="Proteomes" id="UP001602058"/>
    </source>
</evidence>
<name>A0ABW6UBG7_9ACTN</name>
<dbReference type="Gene3D" id="1.10.10.10">
    <property type="entry name" value="Winged helix-like DNA-binding domain superfamily/Winged helix DNA-binding domain"/>
    <property type="match status" value="1"/>
</dbReference>
<comment type="similarity">
    <text evidence="1">Belongs to the ROK (NagC/XylR) family.</text>
</comment>
<gene>
    <name evidence="3" type="ORF">ACFY1D_04905</name>
</gene>
<dbReference type="InterPro" id="IPR036388">
    <property type="entry name" value="WH-like_DNA-bd_sf"/>
</dbReference>
<evidence type="ECO:0000259" key="2">
    <source>
        <dbReference type="Pfam" id="PF12802"/>
    </source>
</evidence>
<dbReference type="Pfam" id="PF12802">
    <property type="entry name" value="MarR_2"/>
    <property type="match status" value="1"/>
</dbReference>
<dbReference type="InterPro" id="IPR036390">
    <property type="entry name" value="WH_DNA-bd_sf"/>
</dbReference>
<dbReference type="Pfam" id="PF00480">
    <property type="entry name" value="ROK"/>
    <property type="match status" value="2"/>
</dbReference>
<dbReference type="Gene3D" id="3.30.420.40">
    <property type="match status" value="2"/>
</dbReference>
<reference evidence="3 4" key="1">
    <citation type="submission" date="2024-10" db="EMBL/GenBank/DDBJ databases">
        <title>The Natural Products Discovery Center: Release of the First 8490 Sequenced Strains for Exploring Actinobacteria Biosynthetic Diversity.</title>
        <authorList>
            <person name="Kalkreuter E."/>
            <person name="Kautsar S.A."/>
            <person name="Yang D."/>
            <person name="Bader C.D."/>
            <person name="Teijaro C.N."/>
            <person name="Fluegel L."/>
            <person name="Davis C.M."/>
            <person name="Simpson J.R."/>
            <person name="Lauterbach L."/>
            <person name="Steele A.D."/>
            <person name="Gui C."/>
            <person name="Meng S."/>
            <person name="Li G."/>
            <person name="Viehrig K."/>
            <person name="Ye F."/>
            <person name="Su P."/>
            <person name="Kiefer A.F."/>
            <person name="Nichols A."/>
            <person name="Cepeda A.J."/>
            <person name="Yan W."/>
            <person name="Fan B."/>
            <person name="Jiang Y."/>
            <person name="Adhikari A."/>
            <person name="Zheng C.-J."/>
            <person name="Schuster L."/>
            <person name="Cowan T.M."/>
            <person name="Smanski M.J."/>
            <person name="Chevrette M.G."/>
            <person name="De Carvalho L.P.S."/>
            <person name="Shen B."/>
        </authorList>
    </citation>
    <scope>NUCLEOTIDE SEQUENCE [LARGE SCALE GENOMIC DNA]</scope>
    <source>
        <strain evidence="3 4">NPDC001390</strain>
    </source>
</reference>
<feature type="domain" description="HTH marR-type" evidence="2">
    <location>
        <begin position="19"/>
        <end position="69"/>
    </location>
</feature>
<dbReference type="InterPro" id="IPR000600">
    <property type="entry name" value="ROK"/>
</dbReference>
<dbReference type="PANTHER" id="PTHR18964">
    <property type="entry name" value="ROK (REPRESSOR, ORF, KINASE) FAMILY"/>
    <property type="match status" value="1"/>
</dbReference>
<dbReference type="SUPFAM" id="SSF46785">
    <property type="entry name" value="Winged helix' DNA-binding domain"/>
    <property type="match status" value="1"/>
</dbReference>
<dbReference type="PANTHER" id="PTHR18964:SF149">
    <property type="entry name" value="BIFUNCTIONAL UDP-N-ACETYLGLUCOSAMINE 2-EPIMERASE_N-ACETYLMANNOSAMINE KINASE"/>
    <property type="match status" value="1"/>
</dbReference>
<dbReference type="RefSeq" id="WP_134031249.1">
    <property type="nucleotide sequence ID" value="NZ_BMVM01000001.1"/>
</dbReference>
<protein>
    <submittedName>
        <fullName evidence="3">ROK family transcriptional regulator</fullName>
    </submittedName>
</protein>
<dbReference type="InterPro" id="IPR000835">
    <property type="entry name" value="HTH_MarR-typ"/>
</dbReference>
<dbReference type="EMBL" id="JBIAWJ010000002">
    <property type="protein sequence ID" value="MFF4520786.1"/>
    <property type="molecule type" value="Genomic_DNA"/>
</dbReference>
<accession>A0ABW6UBG7</accession>
<dbReference type="SUPFAM" id="SSF53067">
    <property type="entry name" value="Actin-like ATPase domain"/>
    <property type="match status" value="1"/>
</dbReference>